<evidence type="ECO:0000313" key="1">
    <source>
        <dbReference type="EMBL" id="KAG9463475.1"/>
    </source>
</evidence>
<evidence type="ECO:0000313" key="2">
    <source>
        <dbReference type="Proteomes" id="UP000770717"/>
    </source>
</evidence>
<accession>A0A8J6BH44</accession>
<gene>
    <name evidence="1" type="ORF">GDO78_021649</name>
</gene>
<dbReference type="EMBL" id="WNTK01006703">
    <property type="protein sequence ID" value="KAG9463475.1"/>
    <property type="molecule type" value="Genomic_DNA"/>
</dbReference>
<comment type="caution">
    <text evidence="1">The sequence shown here is derived from an EMBL/GenBank/DDBJ whole genome shotgun (WGS) entry which is preliminary data.</text>
</comment>
<name>A0A8J6BH44_ELECQ</name>
<organism evidence="1 2">
    <name type="scientific">Eleutherodactylus coqui</name>
    <name type="common">Puerto Rican coqui</name>
    <dbReference type="NCBI Taxonomy" id="57060"/>
    <lineage>
        <taxon>Eukaryota</taxon>
        <taxon>Metazoa</taxon>
        <taxon>Chordata</taxon>
        <taxon>Craniata</taxon>
        <taxon>Vertebrata</taxon>
        <taxon>Euteleostomi</taxon>
        <taxon>Amphibia</taxon>
        <taxon>Batrachia</taxon>
        <taxon>Anura</taxon>
        <taxon>Neobatrachia</taxon>
        <taxon>Hyloidea</taxon>
        <taxon>Eleutherodactylidae</taxon>
        <taxon>Eleutherodactylinae</taxon>
        <taxon>Eleutherodactylus</taxon>
        <taxon>Eleutherodactylus</taxon>
    </lineage>
</organism>
<keyword evidence="2" id="KW-1185">Reference proteome</keyword>
<sequence>MREENTQLYTAVTAAVLDVGRFIALPAKRAACRPEGPTREVGWPLTLCIQGFFQGDEQLSDVITCVRYYFRAEKPLHPRSYANNRNLFPR</sequence>
<reference evidence="1" key="1">
    <citation type="thesis" date="2020" institute="ProQuest LLC" country="789 East Eisenhower Parkway, Ann Arbor, MI, USA">
        <title>Comparative Genomics and Chromosome Evolution.</title>
        <authorList>
            <person name="Mudd A.B."/>
        </authorList>
    </citation>
    <scope>NUCLEOTIDE SEQUENCE</scope>
    <source>
        <strain evidence="1">HN-11 Male</strain>
        <tissue evidence="1">Kidney and liver</tissue>
    </source>
</reference>
<protein>
    <submittedName>
        <fullName evidence="1">Uncharacterized protein</fullName>
    </submittedName>
</protein>
<proteinExistence type="predicted"/>
<dbReference type="Proteomes" id="UP000770717">
    <property type="component" value="Unassembled WGS sequence"/>
</dbReference>
<dbReference type="AlphaFoldDB" id="A0A8J6BH44"/>